<evidence type="ECO:0000256" key="4">
    <source>
        <dbReference type="SAM" id="SignalP"/>
    </source>
</evidence>
<dbReference type="FunFam" id="2.80.10.50:FF:000023">
    <property type="entry name" value="Stromal cell-derived factor 2-like 1"/>
    <property type="match status" value="1"/>
</dbReference>
<accession>A0A232FCB1</accession>
<evidence type="ECO:0000313" key="7">
    <source>
        <dbReference type="Proteomes" id="UP000215335"/>
    </source>
</evidence>
<protein>
    <recommendedName>
        <fullName evidence="5">MIR domain-containing protein</fullName>
    </recommendedName>
</protein>
<dbReference type="GO" id="GO:0032991">
    <property type="term" value="C:protein-containing complex"/>
    <property type="evidence" value="ECO:0007669"/>
    <property type="project" value="UniProtKB-ARBA"/>
</dbReference>
<keyword evidence="7" id="KW-1185">Reference proteome</keyword>
<dbReference type="STRING" id="543379.A0A232FCB1"/>
<comment type="subcellular location">
    <subcellularLocation>
        <location evidence="1">Secreted</location>
    </subcellularLocation>
</comment>
<feature type="chain" id="PRO_5012556730" description="MIR domain-containing protein" evidence="4">
    <location>
        <begin position="28"/>
        <end position="220"/>
    </location>
</feature>
<reference evidence="6 7" key="1">
    <citation type="journal article" date="2017" name="Curr. Biol.">
        <title>The Evolution of Venom by Co-option of Single-Copy Genes.</title>
        <authorList>
            <person name="Martinson E.O."/>
            <person name="Mrinalini"/>
            <person name="Kelkar Y.D."/>
            <person name="Chang C.H."/>
            <person name="Werren J.H."/>
        </authorList>
    </citation>
    <scope>NUCLEOTIDE SEQUENCE [LARGE SCALE GENOMIC DNA]</scope>
    <source>
        <strain evidence="6 7">Alberta</strain>
        <tissue evidence="6">Whole body</tissue>
    </source>
</reference>
<dbReference type="OrthoDB" id="5588846at2759"/>
<dbReference type="GO" id="GO:0005576">
    <property type="term" value="C:extracellular region"/>
    <property type="evidence" value="ECO:0007669"/>
    <property type="project" value="UniProtKB-SubCell"/>
</dbReference>
<evidence type="ECO:0000259" key="5">
    <source>
        <dbReference type="PROSITE" id="PS50919"/>
    </source>
</evidence>
<dbReference type="SUPFAM" id="SSF82109">
    <property type="entry name" value="MIR domain"/>
    <property type="match status" value="1"/>
</dbReference>
<gene>
    <name evidence="6" type="ORF">TSAR_015371</name>
</gene>
<evidence type="ECO:0000256" key="1">
    <source>
        <dbReference type="ARBA" id="ARBA00004613"/>
    </source>
</evidence>
<dbReference type="PANTHER" id="PTHR46809:SF2">
    <property type="entry name" value="GH21273P"/>
    <property type="match status" value="1"/>
</dbReference>
<organism evidence="6 7">
    <name type="scientific">Trichomalopsis sarcophagae</name>
    <dbReference type="NCBI Taxonomy" id="543379"/>
    <lineage>
        <taxon>Eukaryota</taxon>
        <taxon>Metazoa</taxon>
        <taxon>Ecdysozoa</taxon>
        <taxon>Arthropoda</taxon>
        <taxon>Hexapoda</taxon>
        <taxon>Insecta</taxon>
        <taxon>Pterygota</taxon>
        <taxon>Neoptera</taxon>
        <taxon>Endopterygota</taxon>
        <taxon>Hymenoptera</taxon>
        <taxon>Apocrita</taxon>
        <taxon>Proctotrupomorpha</taxon>
        <taxon>Chalcidoidea</taxon>
        <taxon>Pteromalidae</taxon>
        <taxon>Pteromalinae</taxon>
        <taxon>Trichomalopsis</taxon>
    </lineage>
</organism>
<sequence length="220" mass="24441">MIEKRSRMGLYTLGLMLAIIQIGCVTARGTKYVTCGSVIKLLNTDYNVRLHSHDIKYGTGSGQQSVTAVETKEDGNSYWLVKAPTGKQCGRGKPIKCGDTIRLEHVATKKNLHSHHVSSPLSGKQEVSAYGNNGDGDTGDHWMVVCPSDYWERDEPVMLKHIDTEVYLAVTGRTYGSPIVGQNEVVGEYSSNSYSQWQAMEGLFIHPNDFKTLHHEHTEL</sequence>
<evidence type="ECO:0000256" key="2">
    <source>
        <dbReference type="ARBA" id="ARBA00022729"/>
    </source>
</evidence>
<dbReference type="EMBL" id="NNAY01000478">
    <property type="protein sequence ID" value="OXU28103.1"/>
    <property type="molecule type" value="Genomic_DNA"/>
</dbReference>
<name>A0A232FCB1_9HYME</name>
<dbReference type="Pfam" id="PF02815">
    <property type="entry name" value="MIR"/>
    <property type="match status" value="1"/>
</dbReference>
<comment type="caution">
    <text evidence="6">The sequence shown here is derived from an EMBL/GenBank/DDBJ whole genome shotgun (WGS) entry which is preliminary data.</text>
</comment>
<evidence type="ECO:0000256" key="3">
    <source>
        <dbReference type="ARBA" id="ARBA00022737"/>
    </source>
</evidence>
<dbReference type="SMART" id="SM00472">
    <property type="entry name" value="MIR"/>
    <property type="match status" value="3"/>
</dbReference>
<dbReference type="InterPro" id="IPR036300">
    <property type="entry name" value="MIR_dom_sf"/>
</dbReference>
<proteinExistence type="predicted"/>
<feature type="domain" description="MIR" evidence="5">
    <location>
        <begin position="30"/>
        <end position="84"/>
    </location>
</feature>
<evidence type="ECO:0000313" key="6">
    <source>
        <dbReference type="EMBL" id="OXU28103.1"/>
    </source>
</evidence>
<dbReference type="PROSITE" id="PS50919">
    <property type="entry name" value="MIR"/>
    <property type="match status" value="2"/>
</dbReference>
<feature type="signal peptide" evidence="4">
    <location>
        <begin position="1"/>
        <end position="27"/>
    </location>
</feature>
<feature type="domain" description="MIR" evidence="5">
    <location>
        <begin position="92"/>
        <end position="147"/>
    </location>
</feature>
<dbReference type="GO" id="GO:0005783">
    <property type="term" value="C:endoplasmic reticulum"/>
    <property type="evidence" value="ECO:0007669"/>
    <property type="project" value="UniProtKB-ARBA"/>
</dbReference>
<dbReference type="PANTHER" id="PTHR46809">
    <property type="entry name" value="STROMAL CELL-DERIVED FACTOR 2-LIKE PROTEIN"/>
    <property type="match status" value="1"/>
</dbReference>
<keyword evidence="3" id="KW-0677">Repeat</keyword>
<dbReference type="Proteomes" id="UP000215335">
    <property type="component" value="Unassembled WGS sequence"/>
</dbReference>
<keyword evidence="2 4" id="KW-0732">Signal</keyword>
<dbReference type="AlphaFoldDB" id="A0A232FCB1"/>
<dbReference type="CDD" id="cd23293">
    <property type="entry name" value="beta-trefoil_MIR_SDF2_meta"/>
    <property type="match status" value="1"/>
</dbReference>
<dbReference type="Gene3D" id="2.80.10.50">
    <property type="match status" value="1"/>
</dbReference>
<dbReference type="InterPro" id="IPR016093">
    <property type="entry name" value="MIR_motif"/>
</dbReference>